<evidence type="ECO:0000256" key="9">
    <source>
        <dbReference type="ARBA" id="ARBA00022723"/>
    </source>
</evidence>
<keyword evidence="9 14" id="KW-0479">Metal-binding</keyword>
<comment type="subcellular location">
    <subcellularLocation>
        <location evidence="2 14">Cytoplasm</location>
    </subcellularLocation>
</comment>
<keyword evidence="16" id="KW-0670">Pyruvate</keyword>
<dbReference type="SFLD" id="SFLDF00278">
    <property type="entry name" value="pyruvate_formate-lyase_activas"/>
    <property type="match status" value="1"/>
</dbReference>
<dbReference type="STRING" id="268407.PWYN_10975"/>
<keyword evidence="12 14" id="KW-0411">Iron-sulfur</keyword>
<keyword evidence="10 14" id="KW-0560">Oxidoreductase</keyword>
<dbReference type="SUPFAM" id="SSF102114">
    <property type="entry name" value="Radical SAM enzymes"/>
    <property type="match status" value="1"/>
</dbReference>
<proteinExistence type="inferred from homology"/>
<dbReference type="Pfam" id="PF04055">
    <property type="entry name" value="Radical_SAM"/>
    <property type="match status" value="1"/>
</dbReference>
<keyword evidence="11 14" id="KW-0408">Iron</keyword>
<dbReference type="GO" id="GO:0046872">
    <property type="term" value="F:metal ion binding"/>
    <property type="evidence" value="ECO:0007669"/>
    <property type="project" value="UniProtKB-UniRule"/>
</dbReference>
<evidence type="ECO:0000256" key="10">
    <source>
        <dbReference type="ARBA" id="ARBA00023002"/>
    </source>
</evidence>
<dbReference type="GO" id="GO:0043365">
    <property type="term" value="F:[formate-C-acetyltransferase]-activating enzyme activity"/>
    <property type="evidence" value="ECO:0007669"/>
    <property type="project" value="UniProtKB-UniRule"/>
</dbReference>
<dbReference type="RefSeq" id="WP_036651214.1">
    <property type="nucleotide sequence ID" value="NZ_JQCR01000002.1"/>
</dbReference>
<dbReference type="InterPro" id="IPR001989">
    <property type="entry name" value="Radical_activat_CS"/>
</dbReference>
<dbReference type="GO" id="GO:0016829">
    <property type="term" value="F:lyase activity"/>
    <property type="evidence" value="ECO:0007669"/>
    <property type="project" value="UniProtKB-KW"/>
</dbReference>
<evidence type="ECO:0000313" key="17">
    <source>
        <dbReference type="Proteomes" id="UP000029734"/>
    </source>
</evidence>
<name>A0A098MCN5_9BACL</name>
<evidence type="ECO:0000256" key="2">
    <source>
        <dbReference type="ARBA" id="ARBA00004496"/>
    </source>
</evidence>
<comment type="function">
    <text evidence="1 14">Activation of pyruvate formate-lyase under anaerobic conditions by generation of an organic free radical, using S-adenosylmethionine and reduced flavodoxin as cosubstrates to produce 5'-deoxy-adenosine.</text>
</comment>
<evidence type="ECO:0000256" key="6">
    <source>
        <dbReference type="ARBA" id="ARBA00022485"/>
    </source>
</evidence>
<dbReference type="InterPro" id="IPR034465">
    <property type="entry name" value="Pyruvate_for-lyase_activase"/>
</dbReference>
<evidence type="ECO:0000256" key="5">
    <source>
        <dbReference type="ARBA" id="ARBA00021356"/>
    </source>
</evidence>
<dbReference type="EC" id="1.97.1.4" evidence="4 14"/>
<dbReference type="InterPro" id="IPR007197">
    <property type="entry name" value="rSAM"/>
</dbReference>
<evidence type="ECO:0000256" key="4">
    <source>
        <dbReference type="ARBA" id="ARBA00012303"/>
    </source>
</evidence>
<comment type="catalytic activity">
    <reaction evidence="13 14">
        <text>glycyl-[formate C-acetyltransferase] + reduced [flavodoxin] + S-adenosyl-L-methionine = glycin-2-yl radical-[formate C-acetyltransferase] + semiquinone [flavodoxin] + 5'-deoxyadenosine + L-methionine + H(+)</text>
        <dbReference type="Rhea" id="RHEA:19225"/>
        <dbReference type="Rhea" id="RHEA-COMP:10622"/>
        <dbReference type="Rhea" id="RHEA-COMP:12190"/>
        <dbReference type="Rhea" id="RHEA-COMP:12191"/>
        <dbReference type="Rhea" id="RHEA-COMP:14480"/>
        <dbReference type="ChEBI" id="CHEBI:15378"/>
        <dbReference type="ChEBI" id="CHEBI:17319"/>
        <dbReference type="ChEBI" id="CHEBI:29947"/>
        <dbReference type="ChEBI" id="CHEBI:32722"/>
        <dbReference type="ChEBI" id="CHEBI:57618"/>
        <dbReference type="ChEBI" id="CHEBI:57844"/>
        <dbReference type="ChEBI" id="CHEBI:59789"/>
        <dbReference type="ChEBI" id="CHEBI:140311"/>
        <dbReference type="EC" id="1.97.1.4"/>
    </reaction>
</comment>
<dbReference type="InterPro" id="IPR034457">
    <property type="entry name" value="Organic_radical-activating"/>
</dbReference>
<keyword evidence="16" id="KW-0456">Lyase</keyword>
<keyword evidence="6 14" id="KW-0004">4Fe-4S</keyword>
<evidence type="ECO:0000256" key="8">
    <source>
        <dbReference type="ARBA" id="ARBA00022691"/>
    </source>
</evidence>
<dbReference type="InterPro" id="IPR013785">
    <property type="entry name" value="Aldolase_TIM"/>
</dbReference>
<reference evidence="16 17" key="1">
    <citation type="submission" date="2014-08" db="EMBL/GenBank/DDBJ databases">
        <authorList>
            <person name="den Bakker H.C."/>
        </authorList>
    </citation>
    <scope>NUCLEOTIDE SEQUENCE [LARGE SCALE GENOMIC DNA]</scope>
    <source>
        <strain evidence="16 17">DSM 18334</strain>
    </source>
</reference>
<dbReference type="SFLD" id="SFLDS00029">
    <property type="entry name" value="Radical_SAM"/>
    <property type="match status" value="1"/>
</dbReference>
<evidence type="ECO:0000256" key="3">
    <source>
        <dbReference type="ARBA" id="ARBA00009777"/>
    </source>
</evidence>
<gene>
    <name evidence="16" type="ORF">PWYN_10975</name>
</gene>
<dbReference type="NCBIfam" id="TIGR02493">
    <property type="entry name" value="PFLA"/>
    <property type="match status" value="1"/>
</dbReference>
<feature type="domain" description="Radical SAM core" evidence="15">
    <location>
        <begin position="17"/>
        <end position="245"/>
    </location>
</feature>
<comment type="caution">
    <text evidence="16">The sequence shown here is derived from an EMBL/GenBank/DDBJ whole genome shotgun (WGS) entry which is preliminary data.</text>
</comment>
<comment type="cofactor">
    <cofactor evidence="14">
        <name>[4Fe-4S] cluster</name>
        <dbReference type="ChEBI" id="CHEBI:49883"/>
    </cofactor>
    <text evidence="14">Binds 1 [4Fe-4S] cluster. The cluster is coordinated with 3 cysteines and an exchangeable S-adenosyl-L-methionine.</text>
</comment>
<organism evidence="16 17">
    <name type="scientific">Paenibacillus wynnii</name>
    <dbReference type="NCBI Taxonomy" id="268407"/>
    <lineage>
        <taxon>Bacteria</taxon>
        <taxon>Bacillati</taxon>
        <taxon>Bacillota</taxon>
        <taxon>Bacilli</taxon>
        <taxon>Bacillales</taxon>
        <taxon>Paenibacillaceae</taxon>
        <taxon>Paenibacillus</taxon>
    </lineage>
</organism>
<dbReference type="PROSITE" id="PS51918">
    <property type="entry name" value="RADICAL_SAM"/>
    <property type="match status" value="1"/>
</dbReference>
<dbReference type="eggNOG" id="COG1180">
    <property type="taxonomic scope" value="Bacteria"/>
</dbReference>
<dbReference type="CDD" id="cd01335">
    <property type="entry name" value="Radical_SAM"/>
    <property type="match status" value="1"/>
</dbReference>
<dbReference type="Gene3D" id="3.20.20.70">
    <property type="entry name" value="Aldolase class I"/>
    <property type="match status" value="1"/>
</dbReference>
<keyword evidence="17" id="KW-1185">Reference proteome</keyword>
<dbReference type="EMBL" id="JQCR01000002">
    <property type="protein sequence ID" value="KGE19803.1"/>
    <property type="molecule type" value="Genomic_DNA"/>
</dbReference>
<dbReference type="InterPro" id="IPR058240">
    <property type="entry name" value="rSAM_sf"/>
</dbReference>
<reference evidence="16 17" key="2">
    <citation type="submission" date="2014-10" db="EMBL/GenBank/DDBJ databases">
        <title>Comparative genomics of the Paenibacillus odorifer group.</title>
        <authorList>
            <person name="Tsai Y.-C."/>
            <person name="Martin N."/>
            <person name="Korlach J."/>
            <person name="Wiedmann M."/>
        </authorList>
    </citation>
    <scope>NUCLEOTIDE SEQUENCE [LARGE SCALE GENOMIC DNA]</scope>
    <source>
        <strain evidence="16 17">DSM 18334</strain>
    </source>
</reference>
<evidence type="ECO:0000313" key="16">
    <source>
        <dbReference type="EMBL" id="KGE19803.1"/>
    </source>
</evidence>
<dbReference type="GO" id="GO:0005737">
    <property type="term" value="C:cytoplasm"/>
    <property type="evidence" value="ECO:0007669"/>
    <property type="project" value="UniProtKB-SubCell"/>
</dbReference>
<keyword evidence="8 14" id="KW-0949">S-adenosyl-L-methionine</keyword>
<evidence type="ECO:0000256" key="12">
    <source>
        <dbReference type="ARBA" id="ARBA00023014"/>
    </source>
</evidence>
<comment type="similarity">
    <text evidence="3 14">Belongs to the organic radical-activating enzymes family.</text>
</comment>
<evidence type="ECO:0000256" key="13">
    <source>
        <dbReference type="ARBA" id="ARBA00047533"/>
    </source>
</evidence>
<evidence type="ECO:0000259" key="15">
    <source>
        <dbReference type="PROSITE" id="PS51918"/>
    </source>
</evidence>
<evidence type="ECO:0000256" key="1">
    <source>
        <dbReference type="ARBA" id="ARBA00003141"/>
    </source>
</evidence>
<dbReference type="SFLD" id="SFLDG01118">
    <property type="entry name" value="activating_enzymes__group_2"/>
    <property type="match status" value="1"/>
</dbReference>
<dbReference type="InterPro" id="IPR040074">
    <property type="entry name" value="BssD/PflA/YjjW"/>
</dbReference>
<dbReference type="PANTHER" id="PTHR30352:SF5">
    <property type="entry name" value="PYRUVATE FORMATE-LYASE 1-ACTIVATING ENZYME"/>
    <property type="match status" value="1"/>
</dbReference>
<dbReference type="Proteomes" id="UP000029734">
    <property type="component" value="Unassembled WGS sequence"/>
</dbReference>
<keyword evidence="7 14" id="KW-0963">Cytoplasm</keyword>
<dbReference type="SFLD" id="SFLDG01066">
    <property type="entry name" value="organic_radical-activating_enz"/>
    <property type="match status" value="1"/>
</dbReference>
<dbReference type="PANTHER" id="PTHR30352">
    <property type="entry name" value="PYRUVATE FORMATE-LYASE-ACTIVATING ENZYME"/>
    <property type="match status" value="1"/>
</dbReference>
<sequence>MEQHQGRIHSIETSGMVDGPGIRFVVFMQGCLLRCLYCHNPDTWTIGEGQLVTVQELVEEIRGYLPFLQFSGGGVTVSGGEPLLQTDFLLTLFQALKRELGIHTAIDSSGGCFSRRGHFFETLQQLMQVTDLVLLDLKQMDPQKHLDLTGKPNDHILDFARFLSEANIPVWIRHVLVPGISDDEADLRKLADFIKTLRNVERVEVLPYHEMGKYKYEQLGIKYPLLHIKPPDEETIQMAKEILGAY</sequence>
<evidence type="ECO:0000256" key="11">
    <source>
        <dbReference type="ARBA" id="ARBA00023004"/>
    </source>
</evidence>
<evidence type="ECO:0000256" key="7">
    <source>
        <dbReference type="ARBA" id="ARBA00022490"/>
    </source>
</evidence>
<protein>
    <recommendedName>
        <fullName evidence="5 14">Pyruvate formate-lyase-activating enzyme</fullName>
        <ecNumber evidence="4 14">1.97.1.4</ecNumber>
    </recommendedName>
</protein>
<dbReference type="InterPro" id="IPR012839">
    <property type="entry name" value="Organic_radical_activase"/>
</dbReference>
<dbReference type="PIRSF" id="PIRSF000371">
    <property type="entry name" value="PFL_act_enz"/>
    <property type="match status" value="1"/>
</dbReference>
<accession>A0A098MCN5</accession>
<evidence type="ECO:0000256" key="14">
    <source>
        <dbReference type="RuleBase" id="RU362053"/>
    </source>
</evidence>
<dbReference type="GO" id="GO:0051539">
    <property type="term" value="F:4 iron, 4 sulfur cluster binding"/>
    <property type="evidence" value="ECO:0007669"/>
    <property type="project" value="UniProtKB-UniRule"/>
</dbReference>
<dbReference type="InterPro" id="IPR012838">
    <property type="entry name" value="PFL1_activating"/>
</dbReference>
<dbReference type="PROSITE" id="PS01087">
    <property type="entry name" value="RADICAL_ACTIVATING"/>
    <property type="match status" value="1"/>
</dbReference>
<dbReference type="AlphaFoldDB" id="A0A098MCN5"/>
<dbReference type="OrthoDB" id="9782387at2"/>